<evidence type="ECO:0000256" key="2">
    <source>
        <dbReference type="ARBA" id="ARBA00023002"/>
    </source>
</evidence>
<dbReference type="InterPro" id="IPR005475">
    <property type="entry name" value="Transketolase-like_Pyr-bd"/>
</dbReference>
<sequence length="327" mass="35308">MREIEYRDALNEAFDEELARDENVVLMGEEVAQYNGAYKVTRGLWDKWGDKRVMDMPISEAGFIGMGVGASMLGIRPVMELMFWSFHSVAFDQLVNNAANVRYMSGGLCNCPIVMRGPANGGTNVGATHSHTPEGLFAAFPGLKVVSPATAADAKGLMKTAIRDNDPVYVMENTLLYGIKGPVPDPADGDFTIPLGVADIKREGTDVSLIAHGRSTLHALEAAEILQNEHGISAEVVDLRSIRPLDQDAILNSVKKTNRAVLVDESKPFCGVSAQITTLIQEHAFDYLDAPIKRVCSLDAPAIYSPAVEPEQLPSAPKVVKAVLSIS</sequence>
<evidence type="ECO:0000256" key="3">
    <source>
        <dbReference type="ARBA" id="ARBA00023052"/>
    </source>
</evidence>
<reference evidence="6" key="1">
    <citation type="journal article" date="2019" name="Int. J. Syst. Evol. Microbiol.">
        <title>The Global Catalogue of Microorganisms (GCM) 10K type strain sequencing project: providing services to taxonomists for standard genome sequencing and annotation.</title>
        <authorList>
            <consortium name="The Broad Institute Genomics Platform"/>
            <consortium name="The Broad Institute Genome Sequencing Center for Infectious Disease"/>
            <person name="Wu L."/>
            <person name="Ma J."/>
        </authorList>
    </citation>
    <scope>NUCLEOTIDE SEQUENCE [LARGE SCALE GENOMIC DNA]</scope>
    <source>
        <strain evidence="6">CCUG 57942</strain>
    </source>
</reference>
<organism evidence="5 6">
    <name type="scientific">Rubritalea tangerina</name>
    <dbReference type="NCBI Taxonomy" id="430798"/>
    <lineage>
        <taxon>Bacteria</taxon>
        <taxon>Pseudomonadati</taxon>
        <taxon>Verrucomicrobiota</taxon>
        <taxon>Verrucomicrobiia</taxon>
        <taxon>Verrucomicrobiales</taxon>
        <taxon>Rubritaleaceae</taxon>
        <taxon>Rubritalea</taxon>
    </lineage>
</organism>
<dbReference type="EC" id="1.2.4.-" evidence="5"/>
<gene>
    <name evidence="5" type="ORF">ACFSW8_16695</name>
</gene>
<dbReference type="Pfam" id="PF02780">
    <property type="entry name" value="Transketolase_C"/>
    <property type="match status" value="1"/>
</dbReference>
<dbReference type="EMBL" id="JBHUJB010000083">
    <property type="protein sequence ID" value="MFD2160545.1"/>
    <property type="molecule type" value="Genomic_DNA"/>
</dbReference>
<keyword evidence="3" id="KW-0786">Thiamine pyrophosphate</keyword>
<dbReference type="NCBIfam" id="NF006667">
    <property type="entry name" value="PRK09212.1"/>
    <property type="match status" value="1"/>
</dbReference>
<dbReference type="InterPro" id="IPR033248">
    <property type="entry name" value="Transketolase_C"/>
</dbReference>
<dbReference type="Proteomes" id="UP001597389">
    <property type="component" value="Unassembled WGS sequence"/>
</dbReference>
<dbReference type="InterPro" id="IPR029061">
    <property type="entry name" value="THDP-binding"/>
</dbReference>
<feature type="domain" description="Transketolase-like pyrimidine-binding" evidence="4">
    <location>
        <begin position="4"/>
        <end position="179"/>
    </location>
</feature>
<dbReference type="SUPFAM" id="SSF52518">
    <property type="entry name" value="Thiamin diphosphate-binding fold (THDP-binding)"/>
    <property type="match status" value="1"/>
</dbReference>
<keyword evidence="2 5" id="KW-0560">Oxidoreductase</keyword>
<dbReference type="Gene3D" id="3.40.50.970">
    <property type="match status" value="1"/>
</dbReference>
<dbReference type="Gene3D" id="3.40.50.920">
    <property type="match status" value="1"/>
</dbReference>
<dbReference type="PANTHER" id="PTHR43257">
    <property type="entry name" value="PYRUVATE DEHYDROGENASE E1 COMPONENT BETA SUBUNIT"/>
    <property type="match status" value="1"/>
</dbReference>
<proteinExistence type="predicted"/>
<dbReference type="CDD" id="cd07036">
    <property type="entry name" value="TPP_PYR_E1-PDHc-beta_like"/>
    <property type="match status" value="1"/>
</dbReference>
<name>A0ABW4ZEV5_9BACT</name>
<dbReference type="SMART" id="SM00861">
    <property type="entry name" value="Transket_pyr"/>
    <property type="match status" value="1"/>
</dbReference>
<protein>
    <submittedName>
        <fullName evidence="5">Alpha-ketoacid dehydrogenase subunit beta</fullName>
        <ecNumber evidence="5">1.2.4.-</ecNumber>
    </submittedName>
</protein>
<dbReference type="SUPFAM" id="SSF52922">
    <property type="entry name" value="TK C-terminal domain-like"/>
    <property type="match status" value="1"/>
</dbReference>
<dbReference type="PANTHER" id="PTHR43257:SF2">
    <property type="entry name" value="PYRUVATE DEHYDROGENASE E1 COMPONENT SUBUNIT BETA"/>
    <property type="match status" value="1"/>
</dbReference>
<evidence type="ECO:0000256" key="1">
    <source>
        <dbReference type="ARBA" id="ARBA00001964"/>
    </source>
</evidence>
<accession>A0ABW4ZEV5</accession>
<dbReference type="GO" id="GO:0016491">
    <property type="term" value="F:oxidoreductase activity"/>
    <property type="evidence" value="ECO:0007669"/>
    <property type="project" value="UniProtKB-KW"/>
</dbReference>
<dbReference type="RefSeq" id="WP_377087941.1">
    <property type="nucleotide sequence ID" value="NZ_JBHSJL010000014.1"/>
</dbReference>
<dbReference type="Pfam" id="PF02779">
    <property type="entry name" value="Transket_pyr"/>
    <property type="match status" value="1"/>
</dbReference>
<evidence type="ECO:0000313" key="5">
    <source>
        <dbReference type="EMBL" id="MFD2160545.1"/>
    </source>
</evidence>
<keyword evidence="6" id="KW-1185">Reference proteome</keyword>
<dbReference type="InterPro" id="IPR009014">
    <property type="entry name" value="Transketo_C/PFOR_II"/>
</dbReference>
<comment type="cofactor">
    <cofactor evidence="1">
        <name>thiamine diphosphate</name>
        <dbReference type="ChEBI" id="CHEBI:58937"/>
    </cofactor>
</comment>
<evidence type="ECO:0000259" key="4">
    <source>
        <dbReference type="SMART" id="SM00861"/>
    </source>
</evidence>
<comment type="caution">
    <text evidence="5">The sequence shown here is derived from an EMBL/GenBank/DDBJ whole genome shotgun (WGS) entry which is preliminary data.</text>
</comment>
<evidence type="ECO:0000313" key="6">
    <source>
        <dbReference type="Proteomes" id="UP001597389"/>
    </source>
</evidence>